<organism evidence="2 3">
    <name type="scientific">Negativicoccus succinicivorans DORA_17_25</name>
    <dbReference type="NCBI Taxonomy" id="1403945"/>
    <lineage>
        <taxon>Bacteria</taxon>
        <taxon>Bacillati</taxon>
        <taxon>Bacillota</taxon>
        <taxon>Negativicutes</taxon>
        <taxon>Veillonellales</taxon>
        <taxon>Veillonellaceae</taxon>
        <taxon>Negativicoccus</taxon>
    </lineage>
</organism>
<sequence>MQVGDPRRVALEKQGKDTSLKGITEEERTKAQEQLATHGQLLTDWAKKNGISKDHATDERYSLRAKIIDDYYNKGSYAKGKQAFLILGLPAAGKSSLADPLADNMDAIIVDSD</sequence>
<name>W1U145_9FIRM</name>
<evidence type="ECO:0000256" key="1">
    <source>
        <dbReference type="SAM" id="MobiDB-lite"/>
    </source>
</evidence>
<evidence type="ECO:0008006" key="4">
    <source>
        <dbReference type="Google" id="ProtNLM"/>
    </source>
</evidence>
<evidence type="ECO:0000313" key="3">
    <source>
        <dbReference type="Proteomes" id="UP000018840"/>
    </source>
</evidence>
<comment type="caution">
    <text evidence="2">The sequence shown here is derived from an EMBL/GenBank/DDBJ whole genome shotgun (WGS) entry which is preliminary data.</text>
</comment>
<dbReference type="AlphaFoldDB" id="W1U145"/>
<dbReference type="Proteomes" id="UP000018840">
    <property type="component" value="Unassembled WGS sequence"/>
</dbReference>
<accession>W1U145</accession>
<reference evidence="2 3" key="1">
    <citation type="submission" date="2013-12" db="EMBL/GenBank/DDBJ databases">
        <title>A Varibaculum cambriense genome reconstructed from a premature infant gut community with otherwise low bacterial novelty that shifts toward anaerobic metabolism during the third week of life.</title>
        <authorList>
            <person name="Brown C.T."/>
            <person name="Sharon I."/>
            <person name="Thomas B.C."/>
            <person name="Castelle C.J."/>
            <person name="Morowitz M.J."/>
            <person name="Banfield J.F."/>
        </authorList>
    </citation>
    <scope>NUCLEOTIDE SEQUENCE [LARGE SCALE GENOMIC DNA]</scope>
    <source>
        <strain evidence="3">DORA_17_25</strain>
    </source>
</reference>
<proteinExistence type="predicted"/>
<feature type="region of interest" description="Disordered" evidence="1">
    <location>
        <begin position="1"/>
        <end position="27"/>
    </location>
</feature>
<protein>
    <recommendedName>
        <fullName evidence="4">UDP-N-acetylglucosamine kinase</fullName>
    </recommendedName>
</protein>
<evidence type="ECO:0000313" key="2">
    <source>
        <dbReference type="EMBL" id="ETI86369.1"/>
    </source>
</evidence>
<dbReference type="EMBL" id="AZMC01000306">
    <property type="protein sequence ID" value="ETI86369.1"/>
    <property type="molecule type" value="Genomic_DNA"/>
</dbReference>
<dbReference type="InterPro" id="IPR027417">
    <property type="entry name" value="P-loop_NTPase"/>
</dbReference>
<dbReference type="RefSeq" id="WP_024048649.1">
    <property type="nucleotide sequence ID" value="NZ_AZMC01000306.1"/>
</dbReference>
<dbReference type="Gene3D" id="3.40.50.300">
    <property type="entry name" value="P-loop containing nucleotide triphosphate hydrolases"/>
    <property type="match status" value="1"/>
</dbReference>
<gene>
    <name evidence="2" type="ORF">Q612_NSC00306G0004</name>
</gene>